<evidence type="ECO:0000259" key="4">
    <source>
        <dbReference type="PROSITE" id="PS51898"/>
    </source>
</evidence>
<dbReference type="SUPFAM" id="SSF56349">
    <property type="entry name" value="DNA breaking-rejoining enzymes"/>
    <property type="match status" value="1"/>
</dbReference>
<comment type="caution">
    <text evidence="5">The sequence shown here is derived from an EMBL/GenBank/DDBJ whole genome shotgun (WGS) entry which is preliminary data.</text>
</comment>
<dbReference type="InterPro" id="IPR002104">
    <property type="entry name" value="Integrase_catalytic"/>
</dbReference>
<dbReference type="InterPro" id="IPR011010">
    <property type="entry name" value="DNA_brk_join_enz"/>
</dbReference>
<sequence length="411" mass="45555">MPRPRLEPGTWGVVSITPLPDGRYQARGHFRELDGRDRRPSAIGDTPESAEAALRARTAFLTREDAYVSDHSTVDELALWWLDRKRSLGPLAAGTLENYTTDAKHVVEHFGHLRLSELTIARCETIIRTLAKRDAPLARRVHRTLKAMIADAVRIDARKTNPLAAFAAPRLPKPEIYTLAPEQAAILSGAYREWLSERDKPGPKPDPRVADMLDVLLAVGLRIGELLALRHCDLRLDNSTPTLHLTATLTDGEKGEPVWQPHPKHARQQRTIVLPLLAVTALRPYVDDSASRSPVFPNRRGGWSRPGNVRRILRNFRDEWSEPLERAGIRHGQVTAQLLRRTLATLIANEAGVFRATEQLGHASVLTTERHYVTPAPVVGEASAALIDSLFGEPVGSLNDTILPAQNEGRA</sequence>
<organism evidence="5 6">
    <name type="scientific">Agrococcus terreus</name>
    <dbReference type="NCBI Taxonomy" id="574649"/>
    <lineage>
        <taxon>Bacteria</taxon>
        <taxon>Bacillati</taxon>
        <taxon>Actinomycetota</taxon>
        <taxon>Actinomycetes</taxon>
        <taxon>Micrococcales</taxon>
        <taxon>Microbacteriaceae</taxon>
        <taxon>Agrococcus</taxon>
    </lineage>
</organism>
<reference evidence="6" key="1">
    <citation type="journal article" date="2019" name="Int. J. Syst. Evol. Microbiol.">
        <title>The Global Catalogue of Microorganisms (GCM) 10K type strain sequencing project: providing services to taxonomists for standard genome sequencing and annotation.</title>
        <authorList>
            <consortium name="The Broad Institute Genomics Platform"/>
            <consortium name="The Broad Institute Genome Sequencing Center for Infectious Disease"/>
            <person name="Wu L."/>
            <person name="Ma J."/>
        </authorList>
    </citation>
    <scope>NUCLEOTIDE SEQUENCE [LARGE SCALE GENOMIC DNA]</scope>
    <source>
        <strain evidence="6">CGMCC 1.6960</strain>
    </source>
</reference>
<dbReference type="Gene3D" id="1.10.150.130">
    <property type="match status" value="1"/>
</dbReference>
<dbReference type="InterPro" id="IPR050090">
    <property type="entry name" value="Tyrosine_recombinase_XerCD"/>
</dbReference>
<dbReference type="PANTHER" id="PTHR30349">
    <property type="entry name" value="PHAGE INTEGRASE-RELATED"/>
    <property type="match status" value="1"/>
</dbReference>
<proteinExistence type="inferred from homology"/>
<dbReference type="EMBL" id="BMLM01000001">
    <property type="protein sequence ID" value="GGN85014.1"/>
    <property type="molecule type" value="Genomic_DNA"/>
</dbReference>
<dbReference type="InterPro" id="IPR013762">
    <property type="entry name" value="Integrase-like_cat_sf"/>
</dbReference>
<protein>
    <recommendedName>
        <fullName evidence="4">Tyr recombinase domain-containing protein</fullName>
    </recommendedName>
</protein>
<comment type="similarity">
    <text evidence="1">Belongs to the 'phage' integrase family.</text>
</comment>
<evidence type="ECO:0000256" key="3">
    <source>
        <dbReference type="ARBA" id="ARBA00023172"/>
    </source>
</evidence>
<name>A0ABQ2KKE3_9MICO</name>
<dbReference type="PANTHER" id="PTHR30349:SF41">
    <property type="entry name" value="INTEGRASE_RECOMBINASE PROTEIN MJ0367-RELATED"/>
    <property type="match status" value="1"/>
</dbReference>
<dbReference type="InterPro" id="IPR010998">
    <property type="entry name" value="Integrase_recombinase_N"/>
</dbReference>
<evidence type="ECO:0000256" key="2">
    <source>
        <dbReference type="ARBA" id="ARBA00023125"/>
    </source>
</evidence>
<feature type="domain" description="Tyr recombinase" evidence="4">
    <location>
        <begin position="172"/>
        <end position="388"/>
    </location>
</feature>
<gene>
    <name evidence="5" type="ORF">GCM10010968_17410</name>
</gene>
<dbReference type="Pfam" id="PF00589">
    <property type="entry name" value="Phage_integrase"/>
    <property type="match status" value="1"/>
</dbReference>
<evidence type="ECO:0000256" key="1">
    <source>
        <dbReference type="ARBA" id="ARBA00008857"/>
    </source>
</evidence>
<dbReference type="Gene3D" id="1.10.443.10">
    <property type="entry name" value="Intergrase catalytic core"/>
    <property type="match status" value="1"/>
</dbReference>
<keyword evidence="6" id="KW-1185">Reference proteome</keyword>
<dbReference type="PROSITE" id="PS51898">
    <property type="entry name" value="TYR_RECOMBINASE"/>
    <property type="match status" value="1"/>
</dbReference>
<accession>A0ABQ2KKE3</accession>
<keyword evidence="3" id="KW-0233">DNA recombination</keyword>
<dbReference type="Proteomes" id="UP000626982">
    <property type="component" value="Unassembled WGS sequence"/>
</dbReference>
<keyword evidence="2" id="KW-0238">DNA-binding</keyword>
<evidence type="ECO:0000313" key="5">
    <source>
        <dbReference type="EMBL" id="GGN85014.1"/>
    </source>
</evidence>
<evidence type="ECO:0000313" key="6">
    <source>
        <dbReference type="Proteomes" id="UP000626982"/>
    </source>
</evidence>